<feature type="region of interest" description="Disordered" evidence="4">
    <location>
        <begin position="1"/>
        <end position="35"/>
    </location>
</feature>
<dbReference type="PANTHER" id="PTHR44267">
    <property type="entry name" value="WD REPEAT-CONTAINING PROTEIN 43"/>
    <property type="match status" value="1"/>
</dbReference>
<name>A0A8H4J6Z9_9PEZI</name>
<dbReference type="Proteomes" id="UP000572817">
    <property type="component" value="Unassembled WGS sequence"/>
</dbReference>
<dbReference type="GO" id="GO:0000462">
    <property type="term" value="P:maturation of SSU-rRNA from tricistronic rRNA transcript (SSU-rRNA, 5.8S rRNA, LSU-rRNA)"/>
    <property type="evidence" value="ECO:0007669"/>
    <property type="project" value="TreeGrafter"/>
</dbReference>
<comment type="similarity">
    <text evidence="3">Belongs to the UTP5 family.</text>
</comment>
<accession>A0A8H4J6Z9</accession>
<dbReference type="OrthoDB" id="30195at2759"/>
<feature type="compositionally biased region" description="Acidic residues" evidence="4">
    <location>
        <begin position="127"/>
        <end position="140"/>
    </location>
</feature>
<dbReference type="InterPro" id="IPR052414">
    <property type="entry name" value="U3_snoRNA-assoc_WDR"/>
</dbReference>
<feature type="compositionally biased region" description="Acidic residues" evidence="4">
    <location>
        <begin position="97"/>
        <end position="116"/>
    </location>
</feature>
<feature type="compositionally biased region" description="Low complexity" evidence="4">
    <location>
        <begin position="16"/>
        <end position="35"/>
    </location>
</feature>
<feature type="domain" description="Small-subunit processome Utp12" evidence="5">
    <location>
        <begin position="200"/>
        <end position="303"/>
    </location>
</feature>
<proteinExistence type="inferred from homology"/>
<evidence type="ECO:0000259" key="5">
    <source>
        <dbReference type="Pfam" id="PF04003"/>
    </source>
</evidence>
<evidence type="ECO:0000256" key="2">
    <source>
        <dbReference type="ARBA" id="ARBA00023242"/>
    </source>
</evidence>
<dbReference type="GO" id="GO:0005730">
    <property type="term" value="C:nucleolus"/>
    <property type="evidence" value="ECO:0007669"/>
    <property type="project" value="TreeGrafter"/>
</dbReference>
<dbReference type="AlphaFoldDB" id="A0A8H4J6Z9"/>
<feature type="compositionally biased region" description="Polar residues" evidence="4">
    <location>
        <begin position="175"/>
        <end position="185"/>
    </location>
</feature>
<evidence type="ECO:0000256" key="3">
    <source>
        <dbReference type="ARBA" id="ARBA00038335"/>
    </source>
</evidence>
<feature type="region of interest" description="Disordered" evidence="4">
    <location>
        <begin position="331"/>
        <end position="455"/>
    </location>
</feature>
<evidence type="ECO:0000256" key="1">
    <source>
        <dbReference type="ARBA" id="ARBA00004123"/>
    </source>
</evidence>
<comment type="subcellular location">
    <subcellularLocation>
        <location evidence="1">Nucleus</location>
    </subcellularLocation>
</comment>
<protein>
    <submittedName>
        <fullName evidence="6">Small-subunit processome Utp12</fullName>
    </submittedName>
</protein>
<keyword evidence="7" id="KW-1185">Reference proteome</keyword>
<feature type="compositionally biased region" description="Acidic residues" evidence="4">
    <location>
        <begin position="331"/>
        <end position="344"/>
    </location>
</feature>
<feature type="compositionally biased region" description="Acidic residues" evidence="4">
    <location>
        <begin position="364"/>
        <end position="375"/>
    </location>
</feature>
<feature type="compositionally biased region" description="Acidic residues" evidence="4">
    <location>
        <begin position="383"/>
        <end position="431"/>
    </location>
</feature>
<dbReference type="PANTHER" id="PTHR44267:SF1">
    <property type="entry name" value="WD REPEAT-CONTAINING PROTEIN 43"/>
    <property type="match status" value="1"/>
</dbReference>
<reference evidence="6" key="1">
    <citation type="submission" date="2020-04" db="EMBL/GenBank/DDBJ databases">
        <title>Genome Assembly and Annotation of Botryosphaeria dothidea sdau 11-99, a Latent Pathogen of Apple Fruit Ring Rot in China.</title>
        <authorList>
            <person name="Yu C."/>
            <person name="Diao Y."/>
            <person name="Lu Q."/>
            <person name="Zhao J."/>
            <person name="Cui S."/>
            <person name="Peng C."/>
            <person name="He B."/>
            <person name="Liu H."/>
        </authorList>
    </citation>
    <scope>NUCLEOTIDE SEQUENCE [LARGE SCALE GENOMIC DNA]</scope>
    <source>
        <strain evidence="6">Sdau11-99</strain>
    </source>
</reference>
<sequence length="455" mass="48936">MPTAVAQRRKATGLPTPSAKKARTTAPAAQANGAPARKRGLAALVFGDVKPAQAAATTNGVKGVKEDKVDESRAIVAHGDVDMPDASVDPEVVEISSGEEEESELEESGDEQQGEADDAKAVAADADTADGEEPAGDEAEPPSFGELLQATAPEVVDVETAFQDDNPDSRALPPTSGNRALSAPSATSLGTVLTQALKTNDKELLESCFEMNDLNSVRSTIERLPSSLVSNLLRRLAERLHKRPGRAGNLMVWVQWAIVSHGGYLAGRQDIMRELGSLNRVMKERACGLQPLLTLKGKLDMLSAQLELRRSMQKAATMDEDDEEEGVIYVEGQDDDDSDDEAADNDTKAITNGRHQKASKLNEEDFDGAESTDDDGAMHLNAEEDEASDEESEDVLDDEAEETDNDSGDDESEDDDVEEDEEGEDLSEDDIETPRPTKRSAAAQRMGFGSGRRRR</sequence>
<evidence type="ECO:0000313" key="6">
    <source>
        <dbReference type="EMBL" id="KAF4314331.1"/>
    </source>
</evidence>
<feature type="region of interest" description="Disordered" evidence="4">
    <location>
        <begin position="164"/>
        <end position="185"/>
    </location>
</feature>
<evidence type="ECO:0000313" key="7">
    <source>
        <dbReference type="Proteomes" id="UP000572817"/>
    </source>
</evidence>
<dbReference type="InterPro" id="IPR007148">
    <property type="entry name" value="SSU_processome_Utp12"/>
</dbReference>
<gene>
    <name evidence="6" type="ORF">GTA08_BOTSDO00697</name>
</gene>
<dbReference type="EMBL" id="WWBZ02000001">
    <property type="protein sequence ID" value="KAF4314331.1"/>
    <property type="molecule type" value="Genomic_DNA"/>
</dbReference>
<organism evidence="6 7">
    <name type="scientific">Botryosphaeria dothidea</name>
    <dbReference type="NCBI Taxonomy" id="55169"/>
    <lineage>
        <taxon>Eukaryota</taxon>
        <taxon>Fungi</taxon>
        <taxon>Dikarya</taxon>
        <taxon>Ascomycota</taxon>
        <taxon>Pezizomycotina</taxon>
        <taxon>Dothideomycetes</taxon>
        <taxon>Dothideomycetes incertae sedis</taxon>
        <taxon>Botryosphaeriales</taxon>
        <taxon>Botryosphaeriaceae</taxon>
        <taxon>Botryosphaeria</taxon>
    </lineage>
</organism>
<comment type="caution">
    <text evidence="6">The sequence shown here is derived from an EMBL/GenBank/DDBJ whole genome shotgun (WGS) entry which is preliminary data.</text>
</comment>
<evidence type="ECO:0000256" key="4">
    <source>
        <dbReference type="SAM" id="MobiDB-lite"/>
    </source>
</evidence>
<feature type="region of interest" description="Disordered" evidence="4">
    <location>
        <begin position="76"/>
        <end position="143"/>
    </location>
</feature>
<dbReference type="Pfam" id="PF04003">
    <property type="entry name" value="Utp12"/>
    <property type="match status" value="1"/>
</dbReference>
<keyword evidence="2" id="KW-0539">Nucleus</keyword>